<name>A0A348AGC4_9FIRM</name>
<dbReference type="CDD" id="cd04647">
    <property type="entry name" value="LbH_MAT_like"/>
    <property type="match status" value="1"/>
</dbReference>
<reference evidence="3 4" key="1">
    <citation type="journal article" date="2018" name="Int. J. Syst. Evol. Microbiol.">
        <title>Methylomusa anaerophila gen. nov., sp. nov., an anaerobic methanol-utilizing bacterium isolated from a microbial fuel cell.</title>
        <authorList>
            <person name="Amano N."/>
            <person name="Yamamuro A."/>
            <person name="Miyahara M."/>
            <person name="Kouzuma A."/>
            <person name="Abe T."/>
            <person name="Watanabe K."/>
        </authorList>
    </citation>
    <scope>NUCLEOTIDE SEQUENCE [LARGE SCALE GENOMIC DNA]</scope>
    <source>
        <strain evidence="3 4">MMFC1</strain>
    </source>
</reference>
<dbReference type="AlphaFoldDB" id="A0A348AGC4"/>
<keyword evidence="2 3" id="KW-0808">Transferase</keyword>
<comment type="similarity">
    <text evidence="1">Belongs to the transferase hexapeptide repeat family.</text>
</comment>
<dbReference type="GO" id="GO:0005829">
    <property type="term" value="C:cytosol"/>
    <property type="evidence" value="ECO:0007669"/>
    <property type="project" value="TreeGrafter"/>
</dbReference>
<dbReference type="SUPFAM" id="SSF51161">
    <property type="entry name" value="Trimeric LpxA-like enzymes"/>
    <property type="match status" value="1"/>
</dbReference>
<evidence type="ECO:0000313" key="3">
    <source>
        <dbReference type="EMBL" id="BBB90122.1"/>
    </source>
</evidence>
<dbReference type="Gene3D" id="2.160.10.10">
    <property type="entry name" value="Hexapeptide repeat proteins"/>
    <property type="match status" value="1"/>
</dbReference>
<organism evidence="3 4">
    <name type="scientific">Methylomusa anaerophila</name>
    <dbReference type="NCBI Taxonomy" id="1930071"/>
    <lineage>
        <taxon>Bacteria</taxon>
        <taxon>Bacillati</taxon>
        <taxon>Bacillota</taxon>
        <taxon>Negativicutes</taxon>
        <taxon>Selenomonadales</taxon>
        <taxon>Sporomusaceae</taxon>
        <taxon>Methylomusa</taxon>
    </lineage>
</organism>
<dbReference type="Pfam" id="PF00132">
    <property type="entry name" value="Hexapep"/>
    <property type="match status" value="1"/>
</dbReference>
<keyword evidence="4" id="KW-1185">Reference proteome</keyword>
<dbReference type="GO" id="GO:0008925">
    <property type="term" value="F:maltose O-acetyltransferase activity"/>
    <property type="evidence" value="ECO:0007669"/>
    <property type="project" value="UniProtKB-EC"/>
</dbReference>
<proteinExistence type="inferred from homology"/>
<evidence type="ECO:0000313" key="4">
    <source>
        <dbReference type="Proteomes" id="UP000276437"/>
    </source>
</evidence>
<dbReference type="EMBL" id="AP018449">
    <property type="protein sequence ID" value="BBB90122.1"/>
    <property type="molecule type" value="Genomic_DNA"/>
</dbReference>
<dbReference type="KEGG" id="mana:MAMMFC1_00770"/>
<protein>
    <submittedName>
        <fullName evidence="3">Maltose O-acetyltransferase</fullName>
        <ecNumber evidence="3">2.3.1.79</ecNumber>
    </submittedName>
</protein>
<evidence type="ECO:0000256" key="2">
    <source>
        <dbReference type="ARBA" id="ARBA00022679"/>
    </source>
</evidence>
<accession>A0A348AGC4</accession>
<dbReference type="InterPro" id="IPR001451">
    <property type="entry name" value="Hexapep"/>
</dbReference>
<dbReference type="RefSeq" id="WP_197723905.1">
    <property type="nucleotide sequence ID" value="NZ_AP018449.1"/>
</dbReference>
<dbReference type="InterPro" id="IPR051159">
    <property type="entry name" value="Hexapeptide_acetyltransf"/>
</dbReference>
<dbReference type="PANTHER" id="PTHR23416">
    <property type="entry name" value="SIALIC ACID SYNTHASE-RELATED"/>
    <property type="match status" value="1"/>
</dbReference>
<sequence>MSGNKSGRNIFEKCSFIINLAVSFFKLMPNGVNRFIWNWIEGWRGICWIGLRYCILKASSAHCGNNVFVGPFVEINNWHNLKTGNNVSIHSHCVIEASGGVEIGNDVSIAHACSILSENHSWGNPDIPIKYNDKILEKVIICDDVWVGCGCRILAGVNIGKRSIIAAGAVVTKNVEGNVIYGGVPAKKIKQI</sequence>
<dbReference type="Proteomes" id="UP000276437">
    <property type="component" value="Chromosome"/>
</dbReference>
<dbReference type="EC" id="2.3.1.79" evidence="3"/>
<dbReference type="PANTHER" id="PTHR23416:SF23">
    <property type="entry name" value="ACETYLTRANSFERASE C18B11.09C-RELATED"/>
    <property type="match status" value="1"/>
</dbReference>
<gene>
    <name evidence="3" type="primary">maa_1</name>
    <name evidence="3" type="ORF">MAMMFC1_00770</name>
</gene>
<dbReference type="InterPro" id="IPR011004">
    <property type="entry name" value="Trimer_LpxA-like_sf"/>
</dbReference>
<keyword evidence="3" id="KW-0012">Acyltransferase</keyword>
<evidence type="ECO:0000256" key="1">
    <source>
        <dbReference type="ARBA" id="ARBA00007274"/>
    </source>
</evidence>